<protein>
    <submittedName>
        <fullName evidence="1">Uncharacterized protein</fullName>
    </submittedName>
</protein>
<reference evidence="2" key="1">
    <citation type="submission" date="2017-01" db="EMBL/GenBank/DDBJ databases">
        <title>Genome sequence of Rouxiella sp. ERMR1:05.</title>
        <authorList>
            <person name="Kumar R."/>
            <person name="Singh D."/>
            <person name="Kumar S."/>
        </authorList>
    </citation>
    <scope>NUCLEOTIDE SEQUENCE [LARGE SCALE GENOMIC DNA]</scope>
    <source>
        <strain evidence="2">ERMR1:05</strain>
    </source>
</reference>
<evidence type="ECO:0000313" key="1">
    <source>
        <dbReference type="EMBL" id="AVF35680.1"/>
    </source>
</evidence>
<gene>
    <name evidence="1" type="ORF">BV494_12415</name>
</gene>
<evidence type="ECO:0000313" key="2">
    <source>
        <dbReference type="Proteomes" id="UP000239197"/>
    </source>
</evidence>
<dbReference type="RefSeq" id="WP_226789972.1">
    <property type="nucleotide sequence ID" value="NZ_CP019062.1"/>
</dbReference>
<sequence length="110" mass="12221">MLLRPPVREHLLPLMDGLLHEFSSLHRLSGCDDAELAAQRMVSLLQEQGLDARLKWKNRAQNVKGKIVIAGQGFEYYVQRLCTAGALGLIHIWGLAESALLENADAICRS</sequence>
<organism evidence="1 2">
    <name type="scientific">Rahnella sikkimica</name>
    <dbReference type="NCBI Taxonomy" id="1805933"/>
    <lineage>
        <taxon>Bacteria</taxon>
        <taxon>Pseudomonadati</taxon>
        <taxon>Pseudomonadota</taxon>
        <taxon>Gammaproteobacteria</taxon>
        <taxon>Enterobacterales</taxon>
        <taxon>Yersiniaceae</taxon>
        <taxon>Rahnella</taxon>
    </lineage>
</organism>
<accession>A0A2L1URX1</accession>
<dbReference type="KEGG" id="rox:BV494_12415"/>
<name>A0A2L1URX1_9GAMM</name>
<dbReference type="AlphaFoldDB" id="A0A2L1URX1"/>
<dbReference type="EMBL" id="CP019062">
    <property type="protein sequence ID" value="AVF35680.1"/>
    <property type="molecule type" value="Genomic_DNA"/>
</dbReference>
<proteinExistence type="predicted"/>
<keyword evidence="2" id="KW-1185">Reference proteome</keyword>
<dbReference type="Proteomes" id="UP000239197">
    <property type="component" value="Chromosome"/>
</dbReference>